<keyword evidence="5 11" id="KW-0418">Kinase</keyword>
<name>U6MM26_9EIME</name>
<dbReference type="PROSITE" id="PS50011">
    <property type="entry name" value="PROTEIN_KINASE_DOM"/>
    <property type="match status" value="1"/>
</dbReference>
<dbReference type="EMBL" id="HG722906">
    <property type="protein sequence ID" value="CDJ64113.1"/>
    <property type="molecule type" value="Genomic_DNA"/>
</dbReference>
<dbReference type="OrthoDB" id="248923at2759"/>
<dbReference type="Proteomes" id="UP000030754">
    <property type="component" value="Unassembled WGS sequence"/>
</dbReference>
<keyword evidence="4" id="KW-0547">Nucleotide-binding</keyword>
<dbReference type="FunFam" id="3.30.200.20:FF:000042">
    <property type="entry name" value="Aurora kinase A"/>
    <property type="match status" value="1"/>
</dbReference>
<feature type="region of interest" description="Disordered" evidence="9">
    <location>
        <begin position="1"/>
        <end position="27"/>
    </location>
</feature>
<evidence type="ECO:0000256" key="3">
    <source>
        <dbReference type="ARBA" id="ARBA00022679"/>
    </source>
</evidence>
<dbReference type="GeneID" id="25476168"/>
<reference evidence="11" key="1">
    <citation type="submission" date="2013-10" db="EMBL/GenBank/DDBJ databases">
        <title>Genomic analysis of the causative agents of coccidiosis in chickens.</title>
        <authorList>
            <person name="Reid A.J."/>
            <person name="Blake D."/>
            <person name="Billington K."/>
            <person name="Browne H."/>
            <person name="Dunn M."/>
            <person name="Hung S."/>
            <person name="Kawahara F."/>
            <person name="Miranda-Saavedra D."/>
            <person name="Mourier T."/>
            <person name="Nagra H."/>
            <person name="Otto T.D."/>
            <person name="Rawlings N."/>
            <person name="Sanchez A."/>
            <person name="Sanders M."/>
            <person name="Subramaniam C."/>
            <person name="Tay Y."/>
            <person name="Dear P."/>
            <person name="Doerig C."/>
            <person name="Gruber A."/>
            <person name="Parkinson J."/>
            <person name="Shirley M."/>
            <person name="Wan K.L."/>
            <person name="Berriman M."/>
            <person name="Tomley F."/>
            <person name="Pain A."/>
        </authorList>
    </citation>
    <scope>NUCLEOTIDE SEQUENCE [LARGE SCALE GENOMIC DNA]</scope>
    <source>
        <strain evidence="11">Houghton</strain>
    </source>
</reference>
<comment type="catalytic activity">
    <reaction evidence="8">
        <text>L-seryl-[protein] + ATP = O-phospho-L-seryl-[protein] + ADP + H(+)</text>
        <dbReference type="Rhea" id="RHEA:17989"/>
        <dbReference type="Rhea" id="RHEA-COMP:9863"/>
        <dbReference type="Rhea" id="RHEA-COMP:11604"/>
        <dbReference type="ChEBI" id="CHEBI:15378"/>
        <dbReference type="ChEBI" id="CHEBI:29999"/>
        <dbReference type="ChEBI" id="CHEBI:30616"/>
        <dbReference type="ChEBI" id="CHEBI:83421"/>
        <dbReference type="ChEBI" id="CHEBI:456216"/>
        <dbReference type="EC" id="2.7.11.1"/>
    </reaction>
</comment>
<evidence type="ECO:0000256" key="1">
    <source>
        <dbReference type="ARBA" id="ARBA00012513"/>
    </source>
</evidence>
<keyword evidence="2" id="KW-0723">Serine/threonine-protein kinase</keyword>
<dbReference type="AlphaFoldDB" id="U6MM26"/>
<dbReference type="EC" id="2.7.11.1" evidence="1"/>
<evidence type="ECO:0000256" key="8">
    <source>
        <dbReference type="ARBA" id="ARBA00048679"/>
    </source>
</evidence>
<evidence type="ECO:0000256" key="5">
    <source>
        <dbReference type="ARBA" id="ARBA00022777"/>
    </source>
</evidence>
<dbReference type="InterPro" id="IPR051131">
    <property type="entry name" value="NEK_Ser/Thr_kinase_NIMA"/>
</dbReference>
<evidence type="ECO:0000256" key="9">
    <source>
        <dbReference type="SAM" id="MobiDB-lite"/>
    </source>
</evidence>
<dbReference type="Gene3D" id="1.10.510.10">
    <property type="entry name" value="Transferase(Phosphotransferase) domain 1"/>
    <property type="match status" value="1"/>
</dbReference>
<feature type="domain" description="Protein kinase" evidence="10">
    <location>
        <begin position="41"/>
        <end position="209"/>
    </location>
</feature>
<evidence type="ECO:0000256" key="7">
    <source>
        <dbReference type="ARBA" id="ARBA00047899"/>
    </source>
</evidence>
<proteinExistence type="predicted"/>
<dbReference type="PANTHER" id="PTHR44899:SF10">
    <property type="entry name" value="NIMA-RELATED KINASE 2"/>
    <property type="match status" value="1"/>
</dbReference>
<dbReference type="PANTHER" id="PTHR44899">
    <property type="entry name" value="CAMK FAMILY PROTEIN KINASE"/>
    <property type="match status" value="1"/>
</dbReference>
<accession>U6MM26</accession>
<dbReference type="VEuPathDB" id="ToxoDB:ENH_00060280"/>
<dbReference type="Pfam" id="PF00069">
    <property type="entry name" value="Pkinase"/>
    <property type="match status" value="1"/>
</dbReference>
<dbReference type="SMART" id="SM00220">
    <property type="entry name" value="S_TKc"/>
    <property type="match status" value="1"/>
</dbReference>
<evidence type="ECO:0000256" key="4">
    <source>
        <dbReference type="ARBA" id="ARBA00022741"/>
    </source>
</evidence>
<reference evidence="11" key="2">
    <citation type="submission" date="2013-10" db="EMBL/GenBank/DDBJ databases">
        <authorList>
            <person name="Aslett M."/>
        </authorList>
    </citation>
    <scope>NUCLEOTIDE SEQUENCE [LARGE SCALE GENOMIC DNA]</scope>
    <source>
        <strain evidence="11">Houghton</strain>
    </source>
</reference>
<organism evidence="11 12">
    <name type="scientific">Eimeria necatrix</name>
    <dbReference type="NCBI Taxonomy" id="51315"/>
    <lineage>
        <taxon>Eukaryota</taxon>
        <taxon>Sar</taxon>
        <taxon>Alveolata</taxon>
        <taxon>Apicomplexa</taxon>
        <taxon>Conoidasida</taxon>
        <taxon>Coccidia</taxon>
        <taxon>Eucoccidiorida</taxon>
        <taxon>Eimeriorina</taxon>
        <taxon>Eimeriidae</taxon>
        <taxon>Eimeria</taxon>
    </lineage>
</organism>
<keyword evidence="12" id="KW-1185">Reference proteome</keyword>
<evidence type="ECO:0000256" key="2">
    <source>
        <dbReference type="ARBA" id="ARBA00022527"/>
    </source>
</evidence>
<evidence type="ECO:0000259" key="10">
    <source>
        <dbReference type="PROSITE" id="PS50011"/>
    </source>
</evidence>
<dbReference type="InterPro" id="IPR008271">
    <property type="entry name" value="Ser/Thr_kinase_AS"/>
</dbReference>
<dbReference type="RefSeq" id="XP_013432580.1">
    <property type="nucleotide sequence ID" value="XM_013577126.1"/>
</dbReference>
<comment type="catalytic activity">
    <reaction evidence="7">
        <text>L-threonyl-[protein] + ATP = O-phospho-L-threonyl-[protein] + ADP + H(+)</text>
        <dbReference type="Rhea" id="RHEA:46608"/>
        <dbReference type="Rhea" id="RHEA-COMP:11060"/>
        <dbReference type="Rhea" id="RHEA-COMP:11605"/>
        <dbReference type="ChEBI" id="CHEBI:15378"/>
        <dbReference type="ChEBI" id="CHEBI:30013"/>
        <dbReference type="ChEBI" id="CHEBI:30616"/>
        <dbReference type="ChEBI" id="CHEBI:61977"/>
        <dbReference type="ChEBI" id="CHEBI:456216"/>
        <dbReference type="EC" id="2.7.11.1"/>
    </reaction>
</comment>
<evidence type="ECO:0000256" key="6">
    <source>
        <dbReference type="ARBA" id="ARBA00022840"/>
    </source>
</evidence>
<keyword evidence="6" id="KW-0067">ATP-binding</keyword>
<evidence type="ECO:0000313" key="12">
    <source>
        <dbReference type="Proteomes" id="UP000030754"/>
    </source>
</evidence>
<dbReference type="GO" id="GO:0004674">
    <property type="term" value="F:protein serine/threonine kinase activity"/>
    <property type="evidence" value="ECO:0007669"/>
    <property type="project" value="UniProtKB-KW"/>
</dbReference>
<evidence type="ECO:0000313" key="11">
    <source>
        <dbReference type="EMBL" id="CDJ64113.1"/>
    </source>
</evidence>
<keyword evidence="3" id="KW-0808">Transferase</keyword>
<dbReference type="PROSITE" id="PS00108">
    <property type="entry name" value="PROTEIN_KINASE_ST"/>
    <property type="match status" value="1"/>
</dbReference>
<dbReference type="Gene3D" id="3.30.200.20">
    <property type="entry name" value="Phosphorylase Kinase, domain 1"/>
    <property type="match status" value="1"/>
</dbReference>
<dbReference type="SUPFAM" id="SSF56112">
    <property type="entry name" value="Protein kinase-like (PK-like)"/>
    <property type="match status" value="1"/>
</dbReference>
<sequence>MQQQTFPTVAVERQHEASPVSDKASEAPKLECMEDPRMAEFEVVKPLGQGQYGRVFLVRHKETGALLCWKAVKYGGLRAREKQQLVAEVNIMRGLQHENIVQYFEHFVLRQQQQLFILMEFCDAGDLQQQIERAHRHLGGIPEARVLPVLLQLLRALAYCHEGVGPGKVQVLHRDLKPSNVFLSTRSSSSSAAAAQQQQQQQQQQLVVK</sequence>
<protein>
    <recommendedName>
        <fullName evidence="1">non-specific serine/threonine protein kinase</fullName>
        <ecNumber evidence="1">2.7.11.1</ecNumber>
    </recommendedName>
</protein>
<dbReference type="InterPro" id="IPR000719">
    <property type="entry name" value="Prot_kinase_dom"/>
</dbReference>
<dbReference type="GO" id="GO:0005524">
    <property type="term" value="F:ATP binding"/>
    <property type="evidence" value="ECO:0007669"/>
    <property type="project" value="UniProtKB-KW"/>
</dbReference>
<dbReference type="InterPro" id="IPR011009">
    <property type="entry name" value="Kinase-like_dom_sf"/>
</dbReference>
<gene>
    <name evidence="11" type="ORF">ENH_00060280</name>
</gene>
<feature type="non-terminal residue" evidence="11">
    <location>
        <position position="209"/>
    </location>
</feature>